<evidence type="ECO:0000313" key="1">
    <source>
        <dbReference type="EMBL" id="VBB82062.1"/>
    </source>
</evidence>
<protein>
    <submittedName>
        <fullName evidence="1">Uncharacterized protein</fullName>
    </submittedName>
</protein>
<reference evidence="1" key="1">
    <citation type="submission" date="2018-02" db="EMBL/GenBank/DDBJ databases">
        <authorList>
            <person name="Silar P."/>
        </authorList>
    </citation>
    <scope>NUCLEOTIDE SEQUENCE [LARGE SCALE GENOMIC DNA]</scope>
    <source>
        <strain evidence="1">T</strain>
    </source>
</reference>
<organism evidence="1 2">
    <name type="scientific">Podospora comata</name>
    <dbReference type="NCBI Taxonomy" id="48703"/>
    <lineage>
        <taxon>Eukaryota</taxon>
        <taxon>Fungi</taxon>
        <taxon>Dikarya</taxon>
        <taxon>Ascomycota</taxon>
        <taxon>Pezizomycotina</taxon>
        <taxon>Sordariomycetes</taxon>
        <taxon>Sordariomycetidae</taxon>
        <taxon>Sordariales</taxon>
        <taxon>Podosporaceae</taxon>
        <taxon>Podospora</taxon>
    </lineage>
</organism>
<dbReference type="Proteomes" id="UP000280685">
    <property type="component" value="Chromosome 5"/>
</dbReference>
<proteinExistence type="predicted"/>
<sequence length="432" mass="49578">MESSKAPLEWEILTRGDPDTTFESLYVITDTSKIVEKMEGLVESIVSKGKRTEEQWEAAKKIDEAHQKELGLVLEKIKLLCSPGAEWKEPVPEQHVLREEKAKVNDKRVLHVRGSEAKWRFNFLPQALIGDDISKLEDDKRRQRFKEVVEDDLRNNFYFLLPDLLGLFLSKLGIAPPHATVENFYIPILALYARWAGVMLEGGSTPLSQEDIEEFEPDPDFPTARVVVRSDKQKSTQPNMYQITWTEADKASGEPNLFSLGASLGGYYGSLGTRNFGGLLRKARWDICDRDKGIVNIVAHWDFTGYSKTMEWKWAKTGGSIDTFRYGNCAETYTFLHMLSHRTPQERARTKGIALSPRGTTLDPDFDKKSKDFKVEREYKYEHITQQRKNIKEKIRDFFTGPCANCTFMGRIYEADLKQFDPVVHLPFDTTT</sequence>
<evidence type="ECO:0000313" key="2">
    <source>
        <dbReference type="Proteomes" id="UP000280685"/>
    </source>
</evidence>
<dbReference type="EMBL" id="LR026968">
    <property type="protein sequence ID" value="VBB82062.1"/>
    <property type="molecule type" value="Genomic_DNA"/>
</dbReference>
<gene>
    <name evidence="1" type="ORF">PODCO_511190</name>
</gene>
<name>A0ABY6SFJ0_PODCO</name>
<keyword evidence="2" id="KW-1185">Reference proteome</keyword>
<accession>A0ABY6SFJ0</accession>